<dbReference type="AlphaFoldDB" id="A0AAV2G3M1"/>
<reference evidence="3 4" key="1">
    <citation type="submission" date="2024-04" db="EMBL/GenBank/DDBJ databases">
        <authorList>
            <person name="Fracassetti M."/>
        </authorList>
    </citation>
    <scope>NUCLEOTIDE SEQUENCE [LARGE SCALE GENOMIC DNA]</scope>
</reference>
<dbReference type="InterPro" id="IPR011990">
    <property type="entry name" value="TPR-like_helical_dom_sf"/>
</dbReference>
<evidence type="ECO:0000256" key="2">
    <source>
        <dbReference type="PROSITE-ProRule" id="PRU00708"/>
    </source>
</evidence>
<evidence type="ECO:0000256" key="1">
    <source>
        <dbReference type="ARBA" id="ARBA00022737"/>
    </source>
</evidence>
<dbReference type="InterPro" id="IPR002885">
    <property type="entry name" value="PPR_rpt"/>
</dbReference>
<dbReference type="Gene3D" id="1.25.40.10">
    <property type="entry name" value="Tetratricopeptide repeat domain"/>
    <property type="match status" value="2"/>
</dbReference>
<dbReference type="PANTHER" id="PTHR47493">
    <property type="entry name" value="OS08G0520200 PROTEIN"/>
    <property type="match status" value="1"/>
</dbReference>
<name>A0AAV2G3M1_9ROSI</name>
<evidence type="ECO:0000313" key="4">
    <source>
        <dbReference type="Proteomes" id="UP001497516"/>
    </source>
</evidence>
<feature type="repeat" description="PPR" evidence="2">
    <location>
        <begin position="256"/>
        <end position="290"/>
    </location>
</feature>
<keyword evidence="1" id="KW-0677">Repeat</keyword>
<dbReference type="PANTHER" id="PTHR47493:SF3">
    <property type="entry name" value="PENTACOTRIPEPTIDE-REPEAT REGION OF PRORP DOMAIN-CONTAINING PROTEIN"/>
    <property type="match status" value="1"/>
</dbReference>
<evidence type="ECO:0008006" key="5">
    <source>
        <dbReference type="Google" id="ProtNLM"/>
    </source>
</evidence>
<feature type="repeat" description="PPR" evidence="2">
    <location>
        <begin position="221"/>
        <end position="255"/>
    </location>
</feature>
<dbReference type="Proteomes" id="UP001497516">
    <property type="component" value="Chromosome 7"/>
</dbReference>
<feature type="repeat" description="PPR" evidence="2">
    <location>
        <begin position="150"/>
        <end position="184"/>
    </location>
</feature>
<evidence type="ECO:0000313" key="3">
    <source>
        <dbReference type="EMBL" id="CAL1404365.1"/>
    </source>
</evidence>
<feature type="repeat" description="PPR" evidence="2">
    <location>
        <begin position="185"/>
        <end position="215"/>
    </location>
</feature>
<dbReference type="EMBL" id="OZ034820">
    <property type="protein sequence ID" value="CAL1404365.1"/>
    <property type="molecule type" value="Genomic_DNA"/>
</dbReference>
<organism evidence="3 4">
    <name type="scientific">Linum trigynum</name>
    <dbReference type="NCBI Taxonomy" id="586398"/>
    <lineage>
        <taxon>Eukaryota</taxon>
        <taxon>Viridiplantae</taxon>
        <taxon>Streptophyta</taxon>
        <taxon>Embryophyta</taxon>
        <taxon>Tracheophyta</taxon>
        <taxon>Spermatophyta</taxon>
        <taxon>Magnoliopsida</taxon>
        <taxon>eudicotyledons</taxon>
        <taxon>Gunneridae</taxon>
        <taxon>Pentapetalae</taxon>
        <taxon>rosids</taxon>
        <taxon>fabids</taxon>
        <taxon>Malpighiales</taxon>
        <taxon>Linaceae</taxon>
        <taxon>Linum</taxon>
    </lineage>
</organism>
<gene>
    <name evidence="3" type="ORF">LTRI10_LOCUS44228</name>
</gene>
<proteinExistence type="predicted"/>
<dbReference type="Pfam" id="PF13041">
    <property type="entry name" value="PPR_2"/>
    <property type="match status" value="1"/>
</dbReference>
<protein>
    <recommendedName>
        <fullName evidence="5">Pentatricopeptide repeat-containing protein</fullName>
    </recommendedName>
</protein>
<sequence>MYNNCKFCGHRAEMATQHIFSVTIPSPTTWRRPFFLSSAVNLPPICFTSSFPILVPRRRQSSATSYVVTADAVPTILVDSSSDDDDHRLRDLVHTLENEGASPIEILTQHGDWLAPHFWAVVKFLQLSSQSHLILQVFEAWKALDESRISESNYEQIIGILSEEGQAEDAISGFVEMKGSGFNPSVHVYNSIIHGLAKVGRFDHALTYLDEMKQRMNLLPNSQTFDGLITAYGIQGMYDEIGTCVKRMAIEGCPPTAVTYNLLIAEYARAGLLTRMETTYQIMRSKRMDLQPRALMAMLEAYVNFGIVEKADKVLSNARRSRMFLKEGLIRKLAVVYIENLMFSRLDELGGYLASLSSRNDMVWLLHLLSHACVSSRKGVDATLGLMEELNVSWNVTVVNTLLFMYLKMKDFTRLRSLLFVMIEDHGVKPDIVTVGIVFTAGEMGFGGTVRVIEKWRKMGLLDRGVEMGTDPLVVSAFGKGKFLKNCEDVYLSLDPEEREQKKWTYSLLIDSVSRSMPEAA</sequence>
<accession>A0AAV2G3M1</accession>
<keyword evidence="4" id="KW-1185">Reference proteome</keyword>
<dbReference type="PROSITE" id="PS51375">
    <property type="entry name" value="PPR"/>
    <property type="match status" value="4"/>
</dbReference>
<dbReference type="NCBIfam" id="TIGR00756">
    <property type="entry name" value="PPR"/>
    <property type="match status" value="1"/>
</dbReference>
<dbReference type="Pfam" id="PF01535">
    <property type="entry name" value="PPR"/>
    <property type="match status" value="2"/>
</dbReference>